<organism evidence="11">
    <name type="scientific">Haptolina ericina</name>
    <dbReference type="NCBI Taxonomy" id="156174"/>
    <lineage>
        <taxon>Eukaryota</taxon>
        <taxon>Haptista</taxon>
        <taxon>Haptophyta</taxon>
        <taxon>Prymnesiophyceae</taxon>
        <taxon>Prymnesiales</taxon>
        <taxon>Prymnesiaceae</taxon>
        <taxon>Haptolina</taxon>
    </lineage>
</organism>
<keyword evidence="3" id="KW-0489">Methyltransferase</keyword>
<dbReference type="InterPro" id="IPR007728">
    <property type="entry name" value="Pre-SET_dom"/>
</dbReference>
<keyword evidence="2" id="KW-0158">Chromosome</keyword>
<evidence type="ECO:0000256" key="4">
    <source>
        <dbReference type="ARBA" id="ARBA00022679"/>
    </source>
</evidence>
<gene>
    <name evidence="11" type="ORF">HERI1096_LOCUS7290</name>
</gene>
<dbReference type="InterPro" id="IPR001214">
    <property type="entry name" value="SET_dom"/>
</dbReference>
<feature type="region of interest" description="Disordered" evidence="8">
    <location>
        <begin position="27"/>
        <end position="63"/>
    </location>
</feature>
<dbReference type="GO" id="GO:0005634">
    <property type="term" value="C:nucleus"/>
    <property type="evidence" value="ECO:0007669"/>
    <property type="project" value="InterPro"/>
</dbReference>
<accession>A0A7S3ETG5</accession>
<feature type="domain" description="SET" evidence="9">
    <location>
        <begin position="648"/>
        <end position="778"/>
    </location>
</feature>
<proteinExistence type="predicted"/>
<evidence type="ECO:0000256" key="2">
    <source>
        <dbReference type="ARBA" id="ARBA00022454"/>
    </source>
</evidence>
<feature type="domain" description="Post-SET" evidence="10">
    <location>
        <begin position="785"/>
        <end position="801"/>
    </location>
</feature>
<evidence type="ECO:0000256" key="7">
    <source>
        <dbReference type="ARBA" id="ARBA00022833"/>
    </source>
</evidence>
<evidence type="ECO:0000256" key="6">
    <source>
        <dbReference type="ARBA" id="ARBA00022723"/>
    </source>
</evidence>
<dbReference type="InterPro" id="IPR003616">
    <property type="entry name" value="Post-SET_dom"/>
</dbReference>
<dbReference type="PROSITE" id="PS50280">
    <property type="entry name" value="SET"/>
    <property type="match status" value="1"/>
</dbReference>
<dbReference type="InterPro" id="IPR050973">
    <property type="entry name" value="H3K9_Histone-Lys_N-MTase"/>
</dbReference>
<name>A0A7S3ETG5_9EUKA</name>
<evidence type="ECO:0000313" key="11">
    <source>
        <dbReference type="EMBL" id="CAE0106631.1"/>
    </source>
</evidence>
<dbReference type="AlphaFoldDB" id="A0A7S3ETG5"/>
<dbReference type="SMART" id="SM00317">
    <property type="entry name" value="SET"/>
    <property type="match status" value="1"/>
</dbReference>
<evidence type="ECO:0000256" key="5">
    <source>
        <dbReference type="ARBA" id="ARBA00022691"/>
    </source>
</evidence>
<feature type="compositionally biased region" description="Polar residues" evidence="8">
    <location>
        <begin position="34"/>
        <end position="49"/>
    </location>
</feature>
<evidence type="ECO:0000256" key="3">
    <source>
        <dbReference type="ARBA" id="ARBA00022603"/>
    </source>
</evidence>
<dbReference type="PANTHER" id="PTHR46223">
    <property type="entry name" value="HISTONE-LYSINE N-METHYLTRANSFERASE SUV39H"/>
    <property type="match status" value="1"/>
</dbReference>
<keyword evidence="7" id="KW-0862">Zinc</keyword>
<dbReference type="EMBL" id="HBHX01013074">
    <property type="protein sequence ID" value="CAE0106631.1"/>
    <property type="molecule type" value="Transcribed_RNA"/>
</dbReference>
<evidence type="ECO:0000256" key="1">
    <source>
        <dbReference type="ARBA" id="ARBA00004286"/>
    </source>
</evidence>
<keyword evidence="5" id="KW-0949">S-adenosyl-L-methionine</keyword>
<comment type="subcellular location">
    <subcellularLocation>
        <location evidence="1">Chromosome</location>
    </subcellularLocation>
</comment>
<dbReference type="GO" id="GO:0042054">
    <property type="term" value="F:histone methyltransferase activity"/>
    <property type="evidence" value="ECO:0007669"/>
    <property type="project" value="InterPro"/>
</dbReference>
<dbReference type="PANTHER" id="PTHR46223:SF3">
    <property type="entry name" value="HISTONE-LYSINE N-METHYLTRANSFERASE SET-23"/>
    <property type="match status" value="1"/>
</dbReference>
<dbReference type="SMART" id="SM00468">
    <property type="entry name" value="PreSET"/>
    <property type="match status" value="1"/>
</dbReference>
<dbReference type="Pfam" id="PF00856">
    <property type="entry name" value="SET"/>
    <property type="match status" value="1"/>
</dbReference>
<reference evidence="11" key="1">
    <citation type="submission" date="2021-01" db="EMBL/GenBank/DDBJ databases">
        <authorList>
            <person name="Corre E."/>
            <person name="Pelletier E."/>
            <person name="Niang G."/>
            <person name="Scheremetjew M."/>
            <person name="Finn R."/>
            <person name="Kale V."/>
            <person name="Holt S."/>
            <person name="Cochrane G."/>
            <person name="Meng A."/>
            <person name="Brown T."/>
            <person name="Cohen L."/>
        </authorList>
    </citation>
    <scope>NUCLEOTIDE SEQUENCE</scope>
    <source>
        <strain evidence="11">CCMP281</strain>
    </source>
</reference>
<feature type="compositionally biased region" description="Basic and acidic residues" evidence="8">
    <location>
        <begin position="298"/>
        <end position="311"/>
    </location>
</feature>
<protein>
    <recommendedName>
        <fullName evidence="12">SET domain-containing protein</fullName>
    </recommendedName>
</protein>
<evidence type="ECO:0008006" key="12">
    <source>
        <dbReference type="Google" id="ProtNLM"/>
    </source>
</evidence>
<feature type="region of interest" description="Disordered" evidence="8">
    <location>
        <begin position="255"/>
        <end position="353"/>
    </location>
</feature>
<dbReference type="CDD" id="cd10538">
    <property type="entry name" value="SET_SETDB-like"/>
    <property type="match status" value="1"/>
</dbReference>
<keyword evidence="6" id="KW-0479">Metal-binding</keyword>
<evidence type="ECO:0000256" key="8">
    <source>
        <dbReference type="SAM" id="MobiDB-lite"/>
    </source>
</evidence>
<evidence type="ECO:0000259" key="9">
    <source>
        <dbReference type="PROSITE" id="PS50280"/>
    </source>
</evidence>
<evidence type="ECO:0000259" key="10">
    <source>
        <dbReference type="PROSITE" id="PS50868"/>
    </source>
</evidence>
<dbReference type="Gene3D" id="2.170.270.10">
    <property type="entry name" value="SET domain"/>
    <property type="match status" value="1"/>
</dbReference>
<keyword evidence="4" id="KW-0808">Transferase</keyword>
<dbReference type="InterPro" id="IPR046341">
    <property type="entry name" value="SET_dom_sf"/>
</dbReference>
<dbReference type="GO" id="GO:0008270">
    <property type="term" value="F:zinc ion binding"/>
    <property type="evidence" value="ECO:0007669"/>
    <property type="project" value="InterPro"/>
</dbReference>
<dbReference type="GO" id="GO:0032259">
    <property type="term" value="P:methylation"/>
    <property type="evidence" value="ECO:0007669"/>
    <property type="project" value="UniProtKB-KW"/>
</dbReference>
<dbReference type="PROSITE" id="PS50868">
    <property type="entry name" value="POST_SET"/>
    <property type="match status" value="1"/>
</dbReference>
<sequence length="801" mass="89685">MQAWITSRTSSSWDTKVAEWLKRTQGRALEENSARSSQKEGASTTTQSKEVVKASAKSAPQHGLTKLKQDLQELEDYIPWNAVIPSWGGRRGVWARKTRECKDTALVARQLSLLEQAIVAHAFEREWREGARNEWHDELTKETSPAQVRLLLREMEEQLKWRAFAMQAPLQSKLKTLLDTPGGTALAELEQEAHCTEDAKGEDQLTLKLVRLRLEQFGYTDAEELAADCTALASLLDCTDATFQAIEQVLEVSRGASVPEPQEGPESEQDAVDQGPVSEVELESDSKEGGTGPNASEQHPKPSEESPKVDEPACSDTNSLPGSPFAQPCSANSDDEPTEAQLQEGMKAAGAKRSRVIDKEAKFEQFKKQQRLHPEYAGIYADTFLSTPNEMRQYIELLVFKEKAFDEHLMGVLLIQPHTTWLDLRLMVADELGIRCDAEEELVLSRGVRGLKAGQAFPVGMAGELASAAPERRVAGWHHPICPIQLTQNHKLVYPFFPLACHVLVVSQPHPICTADRRRPSIPKDATADSEVSRRAFLLNEDVSRGHEQQAIPVFNEFDNEPAPNDFTYVTQCVVNEGLRLLLGGPMRGPWPCPFEDGTDPNPEGMPYNAQGRFLHPPHTVDSVYECTLASRCNIGCRNRQVQLGPRFRLEVYRCGETEGRFVKGWGVRSPDFIPRGSFLCEYIGEYISDDEAESRGIRYDNQKMSRLMDVIGDGKDVVRMCIDATKFSNLGRFLNHSCDPNCFKQRVFCDHNSRLPRVAFFALRDIHPLEELCYDYGYADVPGKTMPCLCGAKACKKLLY</sequence>
<dbReference type="GO" id="GO:0005694">
    <property type="term" value="C:chromosome"/>
    <property type="evidence" value="ECO:0007669"/>
    <property type="project" value="UniProtKB-SubCell"/>
</dbReference>
<dbReference type="SUPFAM" id="SSF82199">
    <property type="entry name" value="SET domain"/>
    <property type="match status" value="1"/>
</dbReference>